<keyword evidence="4" id="KW-1185">Reference proteome</keyword>
<organism evidence="3 4">
    <name type="scientific">Lacimonas salitolerans</name>
    <dbReference type="NCBI Taxonomy" id="1323750"/>
    <lineage>
        <taxon>Bacteria</taxon>
        <taxon>Pseudomonadati</taxon>
        <taxon>Pseudomonadota</taxon>
        <taxon>Alphaproteobacteria</taxon>
        <taxon>Rhodobacterales</taxon>
        <taxon>Paracoccaceae</taxon>
        <taxon>Lacimonas</taxon>
    </lineage>
</organism>
<dbReference type="Proteomes" id="UP001597186">
    <property type="component" value="Unassembled WGS sequence"/>
</dbReference>
<feature type="transmembrane region" description="Helical" evidence="2">
    <location>
        <begin position="164"/>
        <end position="183"/>
    </location>
</feature>
<name>A0ABW4EGM0_9RHOB</name>
<proteinExistence type="predicted"/>
<gene>
    <name evidence="3" type="ORF">ACFTOW_08615</name>
</gene>
<evidence type="ECO:0000256" key="1">
    <source>
        <dbReference type="SAM" id="MobiDB-lite"/>
    </source>
</evidence>
<comment type="caution">
    <text evidence="3">The sequence shown here is derived from an EMBL/GenBank/DDBJ whole genome shotgun (WGS) entry which is preliminary data.</text>
</comment>
<keyword evidence="2" id="KW-1133">Transmembrane helix</keyword>
<feature type="compositionally biased region" description="Low complexity" evidence="1">
    <location>
        <begin position="139"/>
        <end position="148"/>
    </location>
</feature>
<keyword evidence="2" id="KW-0472">Membrane</keyword>
<evidence type="ECO:0000313" key="4">
    <source>
        <dbReference type="Proteomes" id="UP001597186"/>
    </source>
</evidence>
<evidence type="ECO:0000313" key="3">
    <source>
        <dbReference type="EMBL" id="MFD1509462.1"/>
    </source>
</evidence>
<accession>A0ABW4EGM0</accession>
<feature type="region of interest" description="Disordered" evidence="1">
    <location>
        <begin position="132"/>
        <end position="159"/>
    </location>
</feature>
<evidence type="ECO:0000256" key="2">
    <source>
        <dbReference type="SAM" id="Phobius"/>
    </source>
</evidence>
<reference evidence="4" key="1">
    <citation type="journal article" date="2019" name="Int. J. Syst. Evol. Microbiol.">
        <title>The Global Catalogue of Microorganisms (GCM) 10K type strain sequencing project: providing services to taxonomists for standard genome sequencing and annotation.</title>
        <authorList>
            <consortium name="The Broad Institute Genomics Platform"/>
            <consortium name="The Broad Institute Genome Sequencing Center for Infectious Disease"/>
            <person name="Wu L."/>
            <person name="Ma J."/>
        </authorList>
    </citation>
    <scope>NUCLEOTIDE SEQUENCE [LARGE SCALE GENOMIC DNA]</scope>
    <source>
        <strain evidence="4">CGMCC 1.12477</strain>
    </source>
</reference>
<protein>
    <submittedName>
        <fullName evidence="3">Uncharacterized protein</fullName>
    </submittedName>
</protein>
<dbReference type="EMBL" id="JBHUDD010000051">
    <property type="protein sequence ID" value="MFD1509462.1"/>
    <property type="molecule type" value="Genomic_DNA"/>
</dbReference>
<keyword evidence="2" id="KW-0812">Transmembrane</keyword>
<sequence>MTDRMEISATEAGLVRVFAIDLPDDRIDDLGTPDAPDVDAIRQALGATALSPQHVDLLRLADLGEMGLDGYLVDGLGVAEPDIASDRTRLRGLRGHALVLPSAALMDTAQTLTPRGPLRWVGTYAEPRATTDFTPLRSQAAQDTADAQAPRKPPPSDAAMSGRVATIVLLVLFALVAVMVWIAG</sequence>
<dbReference type="RefSeq" id="WP_379914660.1">
    <property type="nucleotide sequence ID" value="NZ_JBHUDD010000051.1"/>
</dbReference>